<feature type="transmembrane region" description="Helical" evidence="7">
    <location>
        <begin position="244"/>
        <end position="263"/>
    </location>
</feature>
<name>A0A4R3KAD8_9FIRM</name>
<dbReference type="PROSITE" id="PS50893">
    <property type="entry name" value="ABC_TRANSPORTER_2"/>
    <property type="match status" value="1"/>
</dbReference>
<dbReference type="GO" id="GO:0005524">
    <property type="term" value="F:ATP binding"/>
    <property type="evidence" value="ECO:0007669"/>
    <property type="project" value="UniProtKB-KW"/>
</dbReference>
<dbReference type="AlphaFoldDB" id="A0A4R3KAD8"/>
<dbReference type="GO" id="GO:0015421">
    <property type="term" value="F:ABC-type oligopeptide transporter activity"/>
    <property type="evidence" value="ECO:0007669"/>
    <property type="project" value="TreeGrafter"/>
</dbReference>
<keyword evidence="3" id="KW-0547">Nucleotide-binding</keyword>
<evidence type="ECO:0000256" key="5">
    <source>
        <dbReference type="ARBA" id="ARBA00022989"/>
    </source>
</evidence>
<evidence type="ECO:0000313" key="10">
    <source>
        <dbReference type="EMBL" id="TCS79611.1"/>
    </source>
</evidence>
<dbReference type="PROSITE" id="PS00211">
    <property type="entry name" value="ABC_TRANSPORTER_1"/>
    <property type="match status" value="1"/>
</dbReference>
<evidence type="ECO:0000313" key="11">
    <source>
        <dbReference type="Proteomes" id="UP000295188"/>
    </source>
</evidence>
<sequence length="571" mass="63639">MVRSLLAAYRPYKGVLCFIILGSFIGAGLELLFPLCIRHIMNDYLPTGNLKLLGAAAGLLLALYGLSYLISCAVFYYGRSMGAKIEYDLRGHLFQHVMNMSFSYFDNARTGQLISRLINDIAEIGELMFSIPHLLIVCVVTMLGTISLLFWVNWLLASVVSILLVLKAVEAVRVNRRMKASFMEARKETGKLTVRVSESLDAVRLVKVFGNEALELEKLLIAGRELLKVQRRSFRIVGKMNSSLSFFSNGTNLVIVVLGGLFAEKGIMQLSDLVTFLLYMVIFMKPVFQLTLLTEVYQRGMAGYQRYQELMAEESAPSVQSLPEKTRLQGAIYFKDVSFAYNDRQPVLQHFDLAIRPGELVAVVGPTGSGKSTLCQLLLRLYELDGGSIEIDGMDIQKYSLAALRNGIGIVQQDVFLFSDSIRDNIAYGRPNATMEEIVTAAHRACAHEFISALPEGYATCVGERGVKLSGGQKQRIAIARIFLKNPPILILDEATSALDNETEQQVRQAMYALSKKRTTLVVAHRLASVQDADRILVLTKGQITEQGTHTELMGQQGLYYDLYMAQFREK</sequence>
<evidence type="ECO:0000256" key="7">
    <source>
        <dbReference type="SAM" id="Phobius"/>
    </source>
</evidence>
<evidence type="ECO:0000256" key="1">
    <source>
        <dbReference type="ARBA" id="ARBA00004651"/>
    </source>
</evidence>
<dbReference type="GO" id="GO:0016887">
    <property type="term" value="F:ATP hydrolysis activity"/>
    <property type="evidence" value="ECO:0007669"/>
    <property type="project" value="InterPro"/>
</dbReference>
<keyword evidence="4 10" id="KW-0067">ATP-binding</keyword>
<dbReference type="SMART" id="SM00382">
    <property type="entry name" value="AAA"/>
    <property type="match status" value="1"/>
</dbReference>
<dbReference type="FunFam" id="3.40.50.300:FF:000218">
    <property type="entry name" value="Multidrug ABC transporter ATP-binding protein"/>
    <property type="match status" value="1"/>
</dbReference>
<dbReference type="PANTHER" id="PTHR43394:SF1">
    <property type="entry name" value="ATP-BINDING CASSETTE SUB-FAMILY B MEMBER 10, MITOCHONDRIAL"/>
    <property type="match status" value="1"/>
</dbReference>
<evidence type="ECO:0000256" key="2">
    <source>
        <dbReference type="ARBA" id="ARBA00022692"/>
    </source>
</evidence>
<dbReference type="CDD" id="cd18549">
    <property type="entry name" value="ABC_6TM_YwjA_like"/>
    <property type="match status" value="1"/>
</dbReference>
<dbReference type="RefSeq" id="WP_132548618.1">
    <property type="nucleotide sequence ID" value="NZ_SMAA01000006.1"/>
</dbReference>
<dbReference type="OrthoDB" id="9762778at2"/>
<evidence type="ECO:0000256" key="4">
    <source>
        <dbReference type="ARBA" id="ARBA00022840"/>
    </source>
</evidence>
<evidence type="ECO:0000259" key="9">
    <source>
        <dbReference type="PROSITE" id="PS50929"/>
    </source>
</evidence>
<dbReference type="InterPro" id="IPR017871">
    <property type="entry name" value="ABC_transporter-like_CS"/>
</dbReference>
<dbReference type="PANTHER" id="PTHR43394">
    <property type="entry name" value="ATP-DEPENDENT PERMEASE MDL1, MITOCHONDRIAL"/>
    <property type="match status" value="1"/>
</dbReference>
<dbReference type="InterPro" id="IPR036640">
    <property type="entry name" value="ABC1_TM_sf"/>
</dbReference>
<feature type="domain" description="ABC transmembrane type-1" evidence="9">
    <location>
        <begin position="18"/>
        <end position="299"/>
    </location>
</feature>
<dbReference type="GO" id="GO:0005886">
    <property type="term" value="C:plasma membrane"/>
    <property type="evidence" value="ECO:0007669"/>
    <property type="project" value="UniProtKB-SubCell"/>
</dbReference>
<keyword evidence="5 7" id="KW-1133">Transmembrane helix</keyword>
<feature type="transmembrane region" description="Helical" evidence="7">
    <location>
        <begin position="12"/>
        <end position="33"/>
    </location>
</feature>
<dbReference type="InterPro" id="IPR003593">
    <property type="entry name" value="AAA+_ATPase"/>
</dbReference>
<feature type="transmembrane region" description="Helical" evidence="7">
    <location>
        <begin position="275"/>
        <end position="297"/>
    </location>
</feature>
<accession>A0A4R3KAD8</accession>
<feature type="domain" description="ABC transporter" evidence="8">
    <location>
        <begin position="332"/>
        <end position="566"/>
    </location>
</feature>
<comment type="caution">
    <text evidence="10">The sequence shown here is derived from an EMBL/GenBank/DDBJ whole genome shotgun (WGS) entry which is preliminary data.</text>
</comment>
<dbReference type="Proteomes" id="UP000295188">
    <property type="component" value="Unassembled WGS sequence"/>
</dbReference>
<reference evidence="10 11" key="1">
    <citation type="submission" date="2019-03" db="EMBL/GenBank/DDBJ databases">
        <title>Genomic Encyclopedia of Type Strains, Phase IV (KMG-IV): sequencing the most valuable type-strain genomes for metagenomic binning, comparative biology and taxonomic classification.</title>
        <authorList>
            <person name="Goeker M."/>
        </authorList>
    </citation>
    <scope>NUCLEOTIDE SEQUENCE [LARGE SCALE GENOMIC DNA]</scope>
    <source>
        <strain evidence="10 11">DSM 20467</strain>
    </source>
</reference>
<keyword evidence="6 7" id="KW-0472">Membrane</keyword>
<dbReference type="InterPro" id="IPR027417">
    <property type="entry name" value="P-loop_NTPase"/>
</dbReference>
<dbReference type="Gene3D" id="1.20.1560.10">
    <property type="entry name" value="ABC transporter type 1, transmembrane domain"/>
    <property type="match status" value="1"/>
</dbReference>
<dbReference type="PROSITE" id="PS50929">
    <property type="entry name" value="ABC_TM1F"/>
    <property type="match status" value="1"/>
</dbReference>
<evidence type="ECO:0000256" key="3">
    <source>
        <dbReference type="ARBA" id="ARBA00022741"/>
    </source>
</evidence>
<dbReference type="Pfam" id="PF00664">
    <property type="entry name" value="ABC_membrane"/>
    <property type="match status" value="1"/>
</dbReference>
<dbReference type="InterPro" id="IPR003439">
    <property type="entry name" value="ABC_transporter-like_ATP-bd"/>
</dbReference>
<keyword evidence="2 7" id="KW-0812">Transmembrane</keyword>
<dbReference type="SUPFAM" id="SSF52540">
    <property type="entry name" value="P-loop containing nucleoside triphosphate hydrolases"/>
    <property type="match status" value="1"/>
</dbReference>
<comment type="subcellular location">
    <subcellularLocation>
        <location evidence="1">Cell membrane</location>
        <topology evidence="1">Multi-pass membrane protein</topology>
    </subcellularLocation>
</comment>
<proteinExistence type="predicted"/>
<protein>
    <submittedName>
        <fullName evidence="10">ATP-binding cassette subfamily B protein</fullName>
    </submittedName>
</protein>
<feature type="transmembrane region" description="Helical" evidence="7">
    <location>
        <begin position="124"/>
        <end position="143"/>
    </location>
</feature>
<keyword evidence="11" id="KW-1185">Reference proteome</keyword>
<dbReference type="SUPFAM" id="SSF90123">
    <property type="entry name" value="ABC transporter transmembrane region"/>
    <property type="match status" value="1"/>
</dbReference>
<dbReference type="InterPro" id="IPR011527">
    <property type="entry name" value="ABC1_TM_dom"/>
</dbReference>
<feature type="transmembrane region" description="Helical" evidence="7">
    <location>
        <begin position="53"/>
        <end position="77"/>
    </location>
</feature>
<evidence type="ECO:0000256" key="6">
    <source>
        <dbReference type="ARBA" id="ARBA00023136"/>
    </source>
</evidence>
<feature type="transmembrane region" description="Helical" evidence="7">
    <location>
        <begin position="149"/>
        <end position="169"/>
    </location>
</feature>
<organism evidence="10 11">
    <name type="scientific">Pectinatus cerevisiiphilus</name>
    <dbReference type="NCBI Taxonomy" id="86956"/>
    <lineage>
        <taxon>Bacteria</taxon>
        <taxon>Bacillati</taxon>
        <taxon>Bacillota</taxon>
        <taxon>Negativicutes</taxon>
        <taxon>Selenomonadales</taxon>
        <taxon>Selenomonadaceae</taxon>
        <taxon>Pectinatus</taxon>
    </lineage>
</organism>
<dbReference type="InterPro" id="IPR039421">
    <property type="entry name" value="Type_1_exporter"/>
</dbReference>
<gene>
    <name evidence="10" type="ORF">EDC37_10626</name>
</gene>
<dbReference type="Gene3D" id="3.40.50.300">
    <property type="entry name" value="P-loop containing nucleotide triphosphate hydrolases"/>
    <property type="match status" value="1"/>
</dbReference>
<dbReference type="Pfam" id="PF00005">
    <property type="entry name" value="ABC_tran"/>
    <property type="match status" value="1"/>
</dbReference>
<dbReference type="EMBL" id="SMAA01000006">
    <property type="protein sequence ID" value="TCS79611.1"/>
    <property type="molecule type" value="Genomic_DNA"/>
</dbReference>
<evidence type="ECO:0000259" key="8">
    <source>
        <dbReference type="PROSITE" id="PS50893"/>
    </source>
</evidence>